<reference evidence="3 4" key="1">
    <citation type="submission" date="2019-07" db="EMBL/GenBank/DDBJ databases">
        <title>Whole genome shotgun sequence of Chitinophaga cymbidii NBRC 109752.</title>
        <authorList>
            <person name="Hosoyama A."/>
            <person name="Uohara A."/>
            <person name="Ohji S."/>
            <person name="Ichikawa N."/>
        </authorList>
    </citation>
    <scope>NUCLEOTIDE SEQUENCE [LARGE SCALE GENOMIC DNA]</scope>
    <source>
        <strain evidence="3 4">NBRC 109752</strain>
    </source>
</reference>
<keyword evidence="2" id="KW-1277">Toxin-antitoxin system</keyword>
<evidence type="ECO:0000313" key="4">
    <source>
        <dbReference type="Proteomes" id="UP000321436"/>
    </source>
</evidence>
<dbReference type="InterPro" id="IPR007712">
    <property type="entry name" value="RelE/ParE_toxin"/>
</dbReference>
<dbReference type="InterPro" id="IPR035093">
    <property type="entry name" value="RelE/ParE_toxin_dom_sf"/>
</dbReference>
<dbReference type="OrthoDB" id="9805098at2"/>
<dbReference type="Proteomes" id="UP000321436">
    <property type="component" value="Unassembled WGS sequence"/>
</dbReference>
<organism evidence="3 4">
    <name type="scientific">Chitinophaga cymbidii</name>
    <dbReference type="NCBI Taxonomy" id="1096750"/>
    <lineage>
        <taxon>Bacteria</taxon>
        <taxon>Pseudomonadati</taxon>
        <taxon>Bacteroidota</taxon>
        <taxon>Chitinophagia</taxon>
        <taxon>Chitinophagales</taxon>
        <taxon>Chitinophagaceae</taxon>
        <taxon>Chitinophaga</taxon>
    </lineage>
</organism>
<evidence type="ECO:0000256" key="1">
    <source>
        <dbReference type="ARBA" id="ARBA00006226"/>
    </source>
</evidence>
<dbReference type="Gene3D" id="3.30.2310.20">
    <property type="entry name" value="RelE-like"/>
    <property type="match status" value="1"/>
</dbReference>
<sequence>MYQITITASAQKKLSKLPANVQERISAKIDTLAIDPRPPGCKKLTGRPGYRIRIGDYRVIYLIEDGKLTVLIVDVGDRKNIYE</sequence>
<dbReference type="PANTHER" id="PTHR35601:SF1">
    <property type="entry name" value="TOXIN RELE"/>
    <property type="match status" value="1"/>
</dbReference>
<dbReference type="EMBL" id="BKAU01000001">
    <property type="protein sequence ID" value="GEP95537.1"/>
    <property type="molecule type" value="Genomic_DNA"/>
</dbReference>
<protein>
    <recommendedName>
        <fullName evidence="5">Plasmid stabilization protein</fullName>
    </recommendedName>
</protein>
<accession>A0A512RIL7</accession>
<dbReference type="RefSeq" id="WP_146859866.1">
    <property type="nucleotide sequence ID" value="NZ_BKAU01000001.1"/>
</dbReference>
<proteinExistence type="inferred from homology"/>
<dbReference type="PANTHER" id="PTHR35601">
    <property type="entry name" value="TOXIN RELE"/>
    <property type="match status" value="1"/>
</dbReference>
<gene>
    <name evidence="3" type="ORF">CCY01nite_17970</name>
</gene>
<evidence type="ECO:0000313" key="3">
    <source>
        <dbReference type="EMBL" id="GEP95537.1"/>
    </source>
</evidence>
<dbReference type="AlphaFoldDB" id="A0A512RIL7"/>
<keyword evidence="4" id="KW-1185">Reference proteome</keyword>
<dbReference type="SUPFAM" id="SSF143011">
    <property type="entry name" value="RelE-like"/>
    <property type="match status" value="1"/>
</dbReference>
<comment type="caution">
    <text evidence="3">The sequence shown here is derived from an EMBL/GenBank/DDBJ whole genome shotgun (WGS) entry which is preliminary data.</text>
</comment>
<name>A0A512RIL7_9BACT</name>
<dbReference type="Pfam" id="PF05016">
    <property type="entry name" value="ParE_toxin"/>
    <property type="match status" value="1"/>
</dbReference>
<evidence type="ECO:0008006" key="5">
    <source>
        <dbReference type="Google" id="ProtNLM"/>
    </source>
</evidence>
<evidence type="ECO:0000256" key="2">
    <source>
        <dbReference type="ARBA" id="ARBA00022649"/>
    </source>
</evidence>
<comment type="similarity">
    <text evidence="1">Belongs to the RelE toxin family.</text>
</comment>